<dbReference type="GO" id="GO:0008168">
    <property type="term" value="F:methyltransferase activity"/>
    <property type="evidence" value="ECO:0007669"/>
    <property type="project" value="UniProtKB-KW"/>
</dbReference>
<dbReference type="AlphaFoldDB" id="A0A0F6W0P4"/>
<dbReference type="PROSITE" id="PS50110">
    <property type="entry name" value="RESPONSE_REGULATORY"/>
    <property type="match status" value="1"/>
</dbReference>
<protein>
    <submittedName>
        <fullName evidence="4">Chemotaxis protein methyltransferase CheR</fullName>
    </submittedName>
</protein>
<dbReference type="STRING" id="927083.DB32_001661"/>
<organism evidence="4 5">
    <name type="scientific">Sandaracinus amylolyticus</name>
    <dbReference type="NCBI Taxonomy" id="927083"/>
    <lineage>
        <taxon>Bacteria</taxon>
        <taxon>Pseudomonadati</taxon>
        <taxon>Myxococcota</taxon>
        <taxon>Polyangia</taxon>
        <taxon>Polyangiales</taxon>
        <taxon>Sandaracinaceae</taxon>
        <taxon>Sandaracinus</taxon>
    </lineage>
</organism>
<dbReference type="Pfam" id="PF00072">
    <property type="entry name" value="Response_reg"/>
    <property type="match status" value="1"/>
</dbReference>
<name>A0A0F6W0P4_9BACT</name>
<dbReference type="InterPro" id="IPR001789">
    <property type="entry name" value="Sig_transdc_resp-reg_receiver"/>
</dbReference>
<dbReference type="InterPro" id="IPR050595">
    <property type="entry name" value="Bact_response_regulator"/>
</dbReference>
<dbReference type="PANTHER" id="PTHR44591">
    <property type="entry name" value="STRESS RESPONSE REGULATOR PROTEIN 1"/>
    <property type="match status" value="1"/>
</dbReference>
<feature type="modified residue" description="4-aspartylphosphate" evidence="2">
    <location>
        <position position="51"/>
    </location>
</feature>
<evidence type="ECO:0000256" key="1">
    <source>
        <dbReference type="ARBA" id="ARBA00022553"/>
    </source>
</evidence>
<accession>A0A0F6W0P4</accession>
<proteinExistence type="predicted"/>
<feature type="domain" description="Response regulatory" evidence="3">
    <location>
        <begin position="2"/>
        <end position="117"/>
    </location>
</feature>
<dbReference type="KEGG" id="samy:DB32_001661"/>
<evidence type="ECO:0000313" key="5">
    <source>
        <dbReference type="Proteomes" id="UP000034883"/>
    </source>
</evidence>
<evidence type="ECO:0000259" key="3">
    <source>
        <dbReference type="PROSITE" id="PS50110"/>
    </source>
</evidence>
<dbReference type="GO" id="GO:0032259">
    <property type="term" value="P:methylation"/>
    <property type="evidence" value="ECO:0007669"/>
    <property type="project" value="UniProtKB-KW"/>
</dbReference>
<dbReference type="GO" id="GO:0000160">
    <property type="term" value="P:phosphorelay signal transduction system"/>
    <property type="evidence" value="ECO:0007669"/>
    <property type="project" value="InterPro"/>
</dbReference>
<gene>
    <name evidence="4" type="ORF">DB32_001661</name>
</gene>
<evidence type="ECO:0000256" key="2">
    <source>
        <dbReference type="PROSITE-ProRule" id="PRU00169"/>
    </source>
</evidence>
<dbReference type="SMART" id="SM00448">
    <property type="entry name" value="REC"/>
    <property type="match status" value="1"/>
</dbReference>
<dbReference type="Proteomes" id="UP000034883">
    <property type="component" value="Chromosome"/>
</dbReference>
<dbReference type="SUPFAM" id="SSF52172">
    <property type="entry name" value="CheY-like"/>
    <property type="match status" value="1"/>
</dbReference>
<dbReference type="Gene3D" id="3.40.50.2300">
    <property type="match status" value="1"/>
</dbReference>
<dbReference type="InterPro" id="IPR011006">
    <property type="entry name" value="CheY-like_superfamily"/>
</dbReference>
<keyword evidence="4" id="KW-0489">Methyltransferase</keyword>
<dbReference type="EMBL" id="CP011125">
    <property type="protein sequence ID" value="AKF04512.1"/>
    <property type="molecule type" value="Genomic_DNA"/>
</dbReference>
<dbReference type="PANTHER" id="PTHR44591:SF3">
    <property type="entry name" value="RESPONSE REGULATORY DOMAIN-CONTAINING PROTEIN"/>
    <property type="match status" value="1"/>
</dbReference>
<evidence type="ECO:0000313" key="4">
    <source>
        <dbReference type="EMBL" id="AKF04512.1"/>
    </source>
</evidence>
<keyword evidence="4" id="KW-0808">Transferase</keyword>
<keyword evidence="1 2" id="KW-0597">Phosphoprotein</keyword>
<keyword evidence="5" id="KW-1185">Reference proteome</keyword>
<reference evidence="4 5" key="1">
    <citation type="submission" date="2015-03" db="EMBL/GenBank/DDBJ databases">
        <title>Genome assembly of Sandaracinus amylolyticus DSM 53668.</title>
        <authorList>
            <person name="Sharma G."/>
            <person name="Subramanian S."/>
        </authorList>
    </citation>
    <scope>NUCLEOTIDE SEQUENCE [LARGE SCALE GENOMIC DNA]</scope>
    <source>
        <strain evidence="4 5">DSM 53668</strain>
    </source>
</reference>
<sequence>MTIVVIEDHADSLEMICEVLELRGLVAHGFSSGAAAWAAIAQSAPDVVMTDLRMGTMSGIELAKLVRNEPSLDGVALVALSGDVPELQRHQSDGLFDMLLAKPVDLVELPQRLEALRGRRAARVVDR</sequence>